<evidence type="ECO:0000256" key="4">
    <source>
        <dbReference type="SAM" id="Phobius"/>
    </source>
</evidence>
<evidence type="ECO:0008006" key="7">
    <source>
        <dbReference type="Google" id="ProtNLM"/>
    </source>
</evidence>
<feature type="transmembrane region" description="Helical" evidence="4">
    <location>
        <begin position="79"/>
        <end position="103"/>
    </location>
</feature>
<dbReference type="AlphaFoldDB" id="A0A7K1UVK4"/>
<keyword evidence="2 4" id="KW-0472">Membrane</keyword>
<evidence type="ECO:0000313" key="5">
    <source>
        <dbReference type="EMBL" id="MVU78404.1"/>
    </source>
</evidence>
<accession>A0A7K1UVK4</accession>
<dbReference type="RefSeq" id="WP_157387903.1">
    <property type="nucleotide sequence ID" value="NZ_WRPP01000002.1"/>
</dbReference>
<dbReference type="EMBL" id="WRPP01000002">
    <property type="protein sequence ID" value="MVU78404.1"/>
    <property type="molecule type" value="Genomic_DNA"/>
</dbReference>
<evidence type="ECO:0000256" key="1">
    <source>
        <dbReference type="ARBA" id="ARBA00004370"/>
    </source>
</evidence>
<keyword evidence="4" id="KW-0812">Transmembrane</keyword>
<gene>
    <name evidence="5" type="ORF">GPX89_14260</name>
</gene>
<feature type="compositionally biased region" description="Pro residues" evidence="3">
    <location>
        <begin position="25"/>
        <end position="43"/>
    </location>
</feature>
<evidence type="ECO:0000256" key="2">
    <source>
        <dbReference type="ARBA" id="ARBA00023136"/>
    </source>
</evidence>
<name>A0A7K1UVK4_9NOCA</name>
<protein>
    <recommendedName>
        <fullName evidence="7">Mce-associated membrane protein</fullName>
    </recommendedName>
</protein>
<dbReference type="PANTHER" id="PTHR37042:SF4">
    <property type="entry name" value="OUTER MEMBRANE PROTEIN RV1973"/>
    <property type="match status" value="1"/>
</dbReference>
<proteinExistence type="predicted"/>
<sequence>MTTPDQQPSPADSQPTSPEAASIPPQAPPIPVGAPPVPAPAAPYFPAQPGFAPQYQPPQYVPAYQPQQPLPARRSAVPLVIACIASILAVLGIAGTVTGFVLYAGQRDKPSADADSKAAQDAACDFMTKFGSYDYTNFDRNNAALLDASTGGFKKTYSDTAATMKSTVESQKVRSKVIENHCGVVSVGDHKAQVLVAMKQTVSNNAQPDSEPRITTVTVSLEQQSDDRWLVSDVSIVS</sequence>
<organism evidence="5 6">
    <name type="scientific">Nocardia terrae</name>
    <dbReference type="NCBI Taxonomy" id="2675851"/>
    <lineage>
        <taxon>Bacteria</taxon>
        <taxon>Bacillati</taxon>
        <taxon>Actinomycetota</taxon>
        <taxon>Actinomycetes</taxon>
        <taxon>Mycobacteriales</taxon>
        <taxon>Nocardiaceae</taxon>
        <taxon>Nocardia</taxon>
    </lineage>
</organism>
<evidence type="ECO:0000256" key="3">
    <source>
        <dbReference type="SAM" id="MobiDB-lite"/>
    </source>
</evidence>
<keyword evidence="4" id="KW-1133">Transmembrane helix</keyword>
<comment type="caution">
    <text evidence="5">The sequence shown here is derived from an EMBL/GenBank/DDBJ whole genome shotgun (WGS) entry which is preliminary data.</text>
</comment>
<dbReference type="GO" id="GO:0016020">
    <property type="term" value="C:membrane"/>
    <property type="evidence" value="ECO:0007669"/>
    <property type="project" value="UniProtKB-SubCell"/>
</dbReference>
<feature type="compositionally biased region" description="Low complexity" evidence="3">
    <location>
        <begin position="1"/>
        <end position="24"/>
    </location>
</feature>
<feature type="region of interest" description="Disordered" evidence="3">
    <location>
        <begin position="1"/>
        <end position="45"/>
    </location>
</feature>
<dbReference type="Proteomes" id="UP000466794">
    <property type="component" value="Unassembled WGS sequence"/>
</dbReference>
<keyword evidence="6" id="KW-1185">Reference proteome</keyword>
<evidence type="ECO:0000313" key="6">
    <source>
        <dbReference type="Proteomes" id="UP000466794"/>
    </source>
</evidence>
<reference evidence="5 6" key="1">
    <citation type="submission" date="2019-12" db="EMBL/GenBank/DDBJ databases">
        <title>Nocardia sp. nov. ET3-3 isolated from soil.</title>
        <authorList>
            <person name="Kanchanasin P."/>
            <person name="Tanasupawat S."/>
            <person name="Yuki M."/>
            <person name="Kudo T."/>
        </authorList>
    </citation>
    <scope>NUCLEOTIDE SEQUENCE [LARGE SCALE GENOMIC DNA]</scope>
    <source>
        <strain evidence="5 6">ET3-3</strain>
    </source>
</reference>
<comment type="subcellular location">
    <subcellularLocation>
        <location evidence="1">Membrane</location>
    </subcellularLocation>
</comment>
<dbReference type="PANTHER" id="PTHR37042">
    <property type="entry name" value="OUTER MEMBRANE PROTEIN RV1973"/>
    <property type="match status" value="1"/>
</dbReference>